<dbReference type="Gene3D" id="3.10.580.10">
    <property type="entry name" value="CBS-domain"/>
    <property type="match status" value="1"/>
</dbReference>
<evidence type="ECO:0000313" key="5">
    <source>
        <dbReference type="Proteomes" id="UP000005938"/>
    </source>
</evidence>
<dbReference type="SMART" id="SM00116">
    <property type="entry name" value="CBS"/>
    <property type="match status" value="2"/>
</dbReference>
<dbReference type="RefSeq" id="WP_008237339.1">
    <property type="nucleotide sequence ID" value="NZ_AJJU01000003.1"/>
</dbReference>
<dbReference type="STRING" id="946077.W5A_03164"/>
<dbReference type="PROSITE" id="PS51371">
    <property type="entry name" value="CBS"/>
    <property type="match status" value="2"/>
</dbReference>
<sequence>MGIINFQGEREDQKKKFNEPISVRDHMTTKLVTLKPDQSLIEVINLFMENKITGAPVVDVAGRLVGIISDSDCMKQISEGRYFNMPIANMRVADYMTKEVQTIDPDKTIFDAAAEFFKTHHRRFPVIEDGELIGQISRKDVMLAALKMSSQNWY</sequence>
<protein>
    <submittedName>
        <fullName evidence="4">Signal transduction protein with cbs domains</fullName>
    </submittedName>
</protein>
<name>I0WHP3_9FLAO</name>
<comment type="caution">
    <text evidence="4">The sequence shown here is derived from an EMBL/GenBank/DDBJ whole genome shotgun (WGS) entry which is preliminary data.</text>
</comment>
<feature type="domain" description="CBS" evidence="3">
    <location>
        <begin position="96"/>
        <end position="151"/>
    </location>
</feature>
<reference evidence="4 5" key="1">
    <citation type="journal article" date="2012" name="J. Bacteriol.">
        <title>Genome Sequence of the Halotolerant Bacterium Imtechella halotolerans K1T.</title>
        <authorList>
            <person name="Kumar S."/>
            <person name="Vikram S."/>
            <person name="Subramanian S."/>
            <person name="Raghava G.P."/>
            <person name="Pinnaka A.K."/>
        </authorList>
    </citation>
    <scope>NUCLEOTIDE SEQUENCE [LARGE SCALE GENOMIC DNA]</scope>
    <source>
        <strain evidence="4 5">K1</strain>
    </source>
</reference>
<evidence type="ECO:0000256" key="2">
    <source>
        <dbReference type="PROSITE-ProRule" id="PRU00703"/>
    </source>
</evidence>
<dbReference type="InterPro" id="IPR051257">
    <property type="entry name" value="Diverse_CBS-Domain"/>
</dbReference>
<gene>
    <name evidence="4" type="ORF">W5A_03164</name>
</gene>
<dbReference type="PANTHER" id="PTHR43080:SF2">
    <property type="entry name" value="CBS DOMAIN-CONTAINING PROTEIN"/>
    <property type="match status" value="1"/>
</dbReference>
<accession>I0WHP3</accession>
<dbReference type="InterPro" id="IPR046342">
    <property type="entry name" value="CBS_dom_sf"/>
</dbReference>
<proteinExistence type="predicted"/>
<dbReference type="AlphaFoldDB" id="I0WHP3"/>
<dbReference type="eggNOG" id="COG2524">
    <property type="taxonomic scope" value="Bacteria"/>
</dbReference>
<dbReference type="PANTHER" id="PTHR43080">
    <property type="entry name" value="CBS DOMAIN-CONTAINING PROTEIN CBSX3, MITOCHONDRIAL"/>
    <property type="match status" value="1"/>
</dbReference>
<evidence type="ECO:0000259" key="3">
    <source>
        <dbReference type="PROSITE" id="PS51371"/>
    </source>
</evidence>
<evidence type="ECO:0000256" key="1">
    <source>
        <dbReference type="ARBA" id="ARBA00023122"/>
    </source>
</evidence>
<dbReference type="InterPro" id="IPR000644">
    <property type="entry name" value="CBS_dom"/>
</dbReference>
<dbReference type="Proteomes" id="UP000005938">
    <property type="component" value="Unassembled WGS sequence"/>
</dbReference>
<feature type="domain" description="CBS" evidence="3">
    <location>
        <begin position="27"/>
        <end position="83"/>
    </location>
</feature>
<dbReference type="OrthoDB" id="9790355at2"/>
<dbReference type="SUPFAM" id="SSF54631">
    <property type="entry name" value="CBS-domain pair"/>
    <property type="match status" value="1"/>
</dbReference>
<organism evidence="4 5">
    <name type="scientific">Imtechella halotolerans K1</name>
    <dbReference type="NCBI Taxonomy" id="946077"/>
    <lineage>
        <taxon>Bacteria</taxon>
        <taxon>Pseudomonadati</taxon>
        <taxon>Bacteroidota</taxon>
        <taxon>Flavobacteriia</taxon>
        <taxon>Flavobacteriales</taxon>
        <taxon>Flavobacteriaceae</taxon>
        <taxon>Imtechella</taxon>
    </lineage>
</organism>
<dbReference type="Pfam" id="PF00571">
    <property type="entry name" value="CBS"/>
    <property type="match status" value="2"/>
</dbReference>
<dbReference type="InterPro" id="IPR044729">
    <property type="entry name" value="CBS_bac"/>
</dbReference>
<dbReference type="EMBL" id="AJJU01000003">
    <property type="protein sequence ID" value="EID75909.1"/>
    <property type="molecule type" value="Genomic_DNA"/>
</dbReference>
<keyword evidence="1 2" id="KW-0129">CBS domain</keyword>
<evidence type="ECO:0000313" key="4">
    <source>
        <dbReference type="EMBL" id="EID75909.1"/>
    </source>
</evidence>
<dbReference type="CDD" id="cd04629">
    <property type="entry name" value="CBS_pair_bac"/>
    <property type="match status" value="1"/>
</dbReference>
<keyword evidence="5" id="KW-1185">Reference proteome</keyword>